<dbReference type="InterPro" id="IPR037066">
    <property type="entry name" value="Plug_dom_sf"/>
</dbReference>
<keyword evidence="2" id="KW-0998">Cell outer membrane</keyword>
<dbReference type="Proteomes" id="UP001216139">
    <property type="component" value="Chromosome"/>
</dbReference>
<dbReference type="Pfam" id="PF07715">
    <property type="entry name" value="Plug"/>
    <property type="match status" value="1"/>
</dbReference>
<accession>A0ABY7TCX5</accession>
<comment type="subcellular location">
    <subcellularLocation>
        <location evidence="2">Cell outer membrane</location>
        <topology evidence="2">Multi-pass membrane protein</topology>
    </subcellularLocation>
</comment>
<dbReference type="PANTHER" id="PTHR30069:SF29">
    <property type="entry name" value="HEMOGLOBIN AND HEMOGLOBIN-HAPTOGLOBIN-BINDING PROTEIN 1-RELATED"/>
    <property type="match status" value="1"/>
</dbReference>
<gene>
    <name evidence="5" type="ORF">PQO05_10540</name>
</gene>
<dbReference type="EMBL" id="CP117167">
    <property type="protein sequence ID" value="WCT14370.1"/>
    <property type="molecule type" value="Genomic_DNA"/>
</dbReference>
<dbReference type="RefSeq" id="WP_273632850.1">
    <property type="nucleotide sequence ID" value="NZ_CP117167.1"/>
</dbReference>
<keyword evidence="2" id="KW-1134">Transmembrane beta strand</keyword>
<sequence>MHNRNLTLLLLILLIGLTSFATAQPQIKLDRLIISVESNSLLAGNTLSELLPKLPGVNLNEKNELVINGKGGVLILIDGKGQYVSKEQQASFLNNIVAESIDKIEIISNPSVKYDSNGGAVINIITKKDKMTSDVHESMGQQLSQSRGYLV</sequence>
<feature type="domain" description="TonB-dependent receptor plug" evidence="4">
    <location>
        <begin position="43"/>
        <end position="119"/>
    </location>
</feature>
<keyword evidence="2" id="KW-0812">Transmembrane</keyword>
<keyword evidence="6" id="KW-1185">Reference proteome</keyword>
<evidence type="ECO:0000256" key="3">
    <source>
        <dbReference type="SAM" id="SignalP"/>
    </source>
</evidence>
<feature type="signal peptide" evidence="3">
    <location>
        <begin position="1"/>
        <end position="23"/>
    </location>
</feature>
<reference evidence="5 6" key="1">
    <citation type="submission" date="2023-02" db="EMBL/GenBank/DDBJ databases">
        <title>Genome sequence of Mucilaginibacter jinjuensis strain KACC 16571.</title>
        <authorList>
            <person name="Kim S."/>
            <person name="Heo J."/>
            <person name="Kwon S.-W."/>
        </authorList>
    </citation>
    <scope>NUCLEOTIDE SEQUENCE [LARGE SCALE GENOMIC DNA]</scope>
    <source>
        <strain evidence="5 6">KACC 16571</strain>
    </source>
</reference>
<proteinExistence type="inferred from homology"/>
<organism evidence="5 6">
    <name type="scientific">Mucilaginibacter jinjuensis</name>
    <dbReference type="NCBI Taxonomy" id="1176721"/>
    <lineage>
        <taxon>Bacteria</taxon>
        <taxon>Pseudomonadati</taxon>
        <taxon>Bacteroidota</taxon>
        <taxon>Sphingobacteriia</taxon>
        <taxon>Sphingobacteriales</taxon>
        <taxon>Sphingobacteriaceae</taxon>
        <taxon>Mucilaginibacter</taxon>
    </lineage>
</organism>
<dbReference type="PANTHER" id="PTHR30069">
    <property type="entry name" value="TONB-DEPENDENT OUTER MEMBRANE RECEPTOR"/>
    <property type="match status" value="1"/>
</dbReference>
<dbReference type="InterPro" id="IPR012910">
    <property type="entry name" value="Plug_dom"/>
</dbReference>
<name>A0ABY7TCX5_9SPHI</name>
<evidence type="ECO:0000313" key="5">
    <source>
        <dbReference type="EMBL" id="WCT14370.1"/>
    </source>
</evidence>
<evidence type="ECO:0000256" key="1">
    <source>
        <dbReference type="ARBA" id="ARBA00022729"/>
    </source>
</evidence>
<dbReference type="InterPro" id="IPR039426">
    <property type="entry name" value="TonB-dep_rcpt-like"/>
</dbReference>
<protein>
    <submittedName>
        <fullName evidence="5">TonB-dependent receptor plug domain-containing protein</fullName>
    </submittedName>
</protein>
<evidence type="ECO:0000256" key="2">
    <source>
        <dbReference type="PROSITE-ProRule" id="PRU01360"/>
    </source>
</evidence>
<keyword evidence="2" id="KW-0813">Transport</keyword>
<dbReference type="SUPFAM" id="SSF56935">
    <property type="entry name" value="Porins"/>
    <property type="match status" value="1"/>
</dbReference>
<keyword evidence="1 3" id="KW-0732">Signal</keyword>
<dbReference type="Gene3D" id="2.170.130.10">
    <property type="entry name" value="TonB-dependent receptor, plug domain"/>
    <property type="match status" value="1"/>
</dbReference>
<comment type="similarity">
    <text evidence="2">Belongs to the TonB-dependent receptor family.</text>
</comment>
<feature type="chain" id="PRO_5045347424" evidence="3">
    <location>
        <begin position="24"/>
        <end position="151"/>
    </location>
</feature>
<keyword evidence="5" id="KW-0675">Receptor</keyword>
<keyword evidence="2" id="KW-0472">Membrane</keyword>
<evidence type="ECO:0000259" key="4">
    <source>
        <dbReference type="Pfam" id="PF07715"/>
    </source>
</evidence>
<dbReference type="PROSITE" id="PS52016">
    <property type="entry name" value="TONB_DEPENDENT_REC_3"/>
    <property type="match status" value="1"/>
</dbReference>
<evidence type="ECO:0000313" key="6">
    <source>
        <dbReference type="Proteomes" id="UP001216139"/>
    </source>
</evidence>